<dbReference type="Gene3D" id="3.30.2180.10">
    <property type="entry name" value="ATP12-like"/>
    <property type="match status" value="1"/>
</dbReference>
<dbReference type="GO" id="GO:0005739">
    <property type="term" value="C:mitochondrion"/>
    <property type="evidence" value="ECO:0007669"/>
    <property type="project" value="UniProtKB-SubCell"/>
</dbReference>
<dbReference type="SUPFAM" id="SSF160909">
    <property type="entry name" value="ATP12-like"/>
    <property type="match status" value="1"/>
</dbReference>
<evidence type="ECO:0000256" key="2">
    <source>
        <dbReference type="ARBA" id="ARBA00008231"/>
    </source>
</evidence>
<proteinExistence type="inferred from homology"/>
<dbReference type="Pfam" id="PF07542">
    <property type="entry name" value="ATP12"/>
    <property type="match status" value="1"/>
</dbReference>
<keyword evidence="3" id="KW-0809">Transit peptide</keyword>
<dbReference type="EMBL" id="HBIJ01017990">
    <property type="protein sequence ID" value="CAE0371127.1"/>
    <property type="molecule type" value="Transcribed_RNA"/>
</dbReference>
<evidence type="ECO:0000256" key="5">
    <source>
        <dbReference type="ARBA" id="ARBA00023186"/>
    </source>
</evidence>
<accession>A0A7S3K311</accession>
<evidence type="ECO:0008006" key="7">
    <source>
        <dbReference type="Google" id="ProtNLM"/>
    </source>
</evidence>
<dbReference type="InterPro" id="IPR042272">
    <property type="entry name" value="ATP12_ATP_synth-F1-assembly_N"/>
</dbReference>
<protein>
    <recommendedName>
        <fullName evidence="7">ATP synthase mitochondrial F1 complex assembly factor 2</fullName>
    </recommendedName>
</protein>
<gene>
    <name evidence="6" type="ORF">ALAG00032_LOCUS11909</name>
</gene>
<evidence type="ECO:0000256" key="3">
    <source>
        <dbReference type="ARBA" id="ARBA00022946"/>
    </source>
</evidence>
<dbReference type="InterPro" id="IPR011419">
    <property type="entry name" value="ATP12_ATP_synth-F1-assembly"/>
</dbReference>
<dbReference type="InterPro" id="IPR023335">
    <property type="entry name" value="ATP12_ortho_dom_sf"/>
</dbReference>
<dbReference type="PANTHER" id="PTHR21013:SF10">
    <property type="entry name" value="ATP SYNTHASE MITOCHONDRIAL F1 COMPLEX ASSEMBLY FACTOR 2"/>
    <property type="match status" value="1"/>
</dbReference>
<sequence length="264" mass="30011">MVLRSGRRWLSSSANTSGPVPHAVKKFYKRVSIKEMEKGYGIELDGRLLKTPGRNNIKIPSKSLGLGIAAEWDSQNEFIVPSAMPLMSLTATAIDQVLVEKDFVLDNICKYLNTDTACFLASEADEPRLHQLQLQYFIPLLDWFEMTYHLRLKPGFGILHKPSTNSLQDMHSLQSQLQSWSHWDLAALQCVTQECKSLVIALAFLHNYIDTKYAQTAARLEENAQIDRWGFVEGAHDYDVTRIQFRLASASLFSDFIREEEGNL</sequence>
<dbReference type="AlphaFoldDB" id="A0A7S3K311"/>
<dbReference type="PANTHER" id="PTHR21013">
    <property type="entry name" value="ATP SYNTHASE MITOCHONDRIAL F1 COMPLEX ASSEMBLY FACTOR 2/ATP12 PROTEIN, MITOCHONDRIAL PRECURSOR"/>
    <property type="match status" value="1"/>
</dbReference>
<keyword evidence="5" id="KW-0143">Chaperone</keyword>
<comment type="similarity">
    <text evidence="2">Belongs to the ATP12 family.</text>
</comment>
<keyword evidence="4" id="KW-0496">Mitochondrion</keyword>
<reference evidence="6" key="1">
    <citation type="submission" date="2021-01" db="EMBL/GenBank/DDBJ databases">
        <authorList>
            <person name="Corre E."/>
            <person name="Pelletier E."/>
            <person name="Niang G."/>
            <person name="Scheremetjew M."/>
            <person name="Finn R."/>
            <person name="Kale V."/>
            <person name="Holt S."/>
            <person name="Cochrane G."/>
            <person name="Meng A."/>
            <person name="Brown T."/>
            <person name="Cohen L."/>
        </authorList>
    </citation>
    <scope>NUCLEOTIDE SEQUENCE</scope>
    <source>
        <strain evidence="6">CCMP1510</strain>
    </source>
</reference>
<comment type="subcellular location">
    <subcellularLocation>
        <location evidence="1">Mitochondrion</location>
    </subcellularLocation>
</comment>
<evidence type="ECO:0000313" key="6">
    <source>
        <dbReference type="EMBL" id="CAE0371127.1"/>
    </source>
</evidence>
<dbReference type="Gene3D" id="1.10.3580.10">
    <property type="entry name" value="ATP12 ATPase"/>
    <property type="match status" value="1"/>
</dbReference>
<name>A0A7S3K311_9STRA</name>
<organism evidence="6">
    <name type="scientific">Aureoumbra lagunensis</name>
    <dbReference type="NCBI Taxonomy" id="44058"/>
    <lineage>
        <taxon>Eukaryota</taxon>
        <taxon>Sar</taxon>
        <taxon>Stramenopiles</taxon>
        <taxon>Ochrophyta</taxon>
        <taxon>Pelagophyceae</taxon>
        <taxon>Pelagomonadales</taxon>
        <taxon>Aureoumbra</taxon>
    </lineage>
</organism>
<evidence type="ECO:0000256" key="4">
    <source>
        <dbReference type="ARBA" id="ARBA00023128"/>
    </source>
</evidence>
<evidence type="ECO:0000256" key="1">
    <source>
        <dbReference type="ARBA" id="ARBA00004173"/>
    </source>
</evidence>
<dbReference type="GO" id="GO:0033615">
    <property type="term" value="P:mitochondrial proton-transporting ATP synthase complex assembly"/>
    <property type="evidence" value="ECO:0007669"/>
    <property type="project" value="TreeGrafter"/>
</dbReference>